<accession>A0ACB8Y5J8</accession>
<dbReference type="EMBL" id="CM042060">
    <property type="protein sequence ID" value="KAI3678841.1"/>
    <property type="molecule type" value="Genomic_DNA"/>
</dbReference>
<reference evidence="1 2" key="2">
    <citation type="journal article" date="2022" name="Mol. Ecol. Resour.">
        <title>The genomes of chicory, endive, great burdock and yacon provide insights into Asteraceae paleo-polyploidization history and plant inulin production.</title>
        <authorList>
            <person name="Fan W."/>
            <person name="Wang S."/>
            <person name="Wang H."/>
            <person name="Wang A."/>
            <person name="Jiang F."/>
            <person name="Liu H."/>
            <person name="Zhao H."/>
            <person name="Xu D."/>
            <person name="Zhang Y."/>
        </authorList>
    </citation>
    <scope>NUCLEOTIDE SEQUENCE [LARGE SCALE GENOMIC DNA]</scope>
    <source>
        <strain evidence="2">cv. Niubang</strain>
    </source>
</reference>
<evidence type="ECO:0000313" key="1">
    <source>
        <dbReference type="EMBL" id="KAI3678841.1"/>
    </source>
</evidence>
<proteinExistence type="predicted"/>
<reference evidence="2" key="1">
    <citation type="journal article" date="2022" name="Mol. Ecol. Resour.">
        <title>The genomes of chicory, endive, great burdock and yacon provide insights into Asteraceae palaeo-polyploidization history and plant inulin production.</title>
        <authorList>
            <person name="Fan W."/>
            <person name="Wang S."/>
            <person name="Wang H."/>
            <person name="Wang A."/>
            <person name="Jiang F."/>
            <person name="Liu H."/>
            <person name="Zhao H."/>
            <person name="Xu D."/>
            <person name="Zhang Y."/>
        </authorList>
    </citation>
    <scope>NUCLEOTIDE SEQUENCE [LARGE SCALE GENOMIC DNA]</scope>
    <source>
        <strain evidence="2">cv. Niubang</strain>
    </source>
</reference>
<evidence type="ECO:0000313" key="2">
    <source>
        <dbReference type="Proteomes" id="UP001055879"/>
    </source>
</evidence>
<gene>
    <name evidence="1" type="ORF">L6452_38145</name>
</gene>
<comment type="caution">
    <text evidence="1">The sequence shown here is derived from an EMBL/GenBank/DDBJ whole genome shotgun (WGS) entry which is preliminary data.</text>
</comment>
<name>A0ACB8Y5J8_ARCLA</name>
<protein>
    <submittedName>
        <fullName evidence="1">Uncharacterized protein</fullName>
    </submittedName>
</protein>
<organism evidence="1 2">
    <name type="scientific">Arctium lappa</name>
    <name type="common">Greater burdock</name>
    <name type="synonym">Lappa major</name>
    <dbReference type="NCBI Taxonomy" id="4217"/>
    <lineage>
        <taxon>Eukaryota</taxon>
        <taxon>Viridiplantae</taxon>
        <taxon>Streptophyta</taxon>
        <taxon>Embryophyta</taxon>
        <taxon>Tracheophyta</taxon>
        <taxon>Spermatophyta</taxon>
        <taxon>Magnoliopsida</taxon>
        <taxon>eudicotyledons</taxon>
        <taxon>Gunneridae</taxon>
        <taxon>Pentapetalae</taxon>
        <taxon>asterids</taxon>
        <taxon>campanulids</taxon>
        <taxon>Asterales</taxon>
        <taxon>Asteraceae</taxon>
        <taxon>Carduoideae</taxon>
        <taxon>Cardueae</taxon>
        <taxon>Arctiinae</taxon>
        <taxon>Arctium</taxon>
    </lineage>
</organism>
<dbReference type="Proteomes" id="UP001055879">
    <property type="component" value="Linkage Group LG14"/>
</dbReference>
<sequence length="134" mass="15238">MATVELVFQFLLNLFFNSLLCLCLNNLQSKIRILEVEKDVVGASEVDFMARKDDAVIRVSCALDDHPVSRVIKMFREHQMVMQDTNVSTTEDGKVIHTFSFQSWWCRRETAEGEAGCRLLRLNSSRSAGGETCM</sequence>
<keyword evidence="2" id="KW-1185">Reference proteome</keyword>